<name>A0A512PAY4_9CELL</name>
<dbReference type="Gene3D" id="3.60.15.10">
    <property type="entry name" value="Ribonuclease Z/Hydroxyacylglutathione hydrolase-like"/>
    <property type="match status" value="1"/>
</dbReference>
<evidence type="ECO:0000313" key="2">
    <source>
        <dbReference type="EMBL" id="GEP68370.1"/>
    </source>
</evidence>
<keyword evidence="3" id="KW-1185">Reference proteome</keyword>
<proteinExistence type="predicted"/>
<gene>
    <name evidence="2" type="ORF">CSO01_10850</name>
</gene>
<dbReference type="PANTHER" id="PTHR46018">
    <property type="entry name" value="ZINC PHOSPHODIESTERASE ELAC PROTEIN 1"/>
    <property type="match status" value="1"/>
</dbReference>
<dbReference type="Pfam" id="PF12706">
    <property type="entry name" value="Lactamase_B_2"/>
    <property type="match status" value="1"/>
</dbReference>
<dbReference type="InterPro" id="IPR036866">
    <property type="entry name" value="RibonucZ/Hydroxyglut_hydro"/>
</dbReference>
<sequence>MRLVVVGCAGSFPRADSAASAYLVQAEDAAGRTWTVLMDLGNGALGPLQALTDPTALDAVAISHLHADHMADLVVLNVLRRYRPQGPCPPVDLWGPEGTCDRLAAYAGKDPATDPTEQFVVHTWQEGVPVVVGPLTLEPVRVEHPIPAFGLRVSGPGDDDPSRTVTLAYTGDTDACEGLDRLAADADLLLAEAAYVEGRDDHLRGVHLTGRRAGEAATRGAARRLVLTHLPVWNDPQVALAEARQVYAGPVELAVPGAVHVL</sequence>
<dbReference type="PANTHER" id="PTHR46018:SF4">
    <property type="entry name" value="METALLO-HYDROLASE YHFI-RELATED"/>
    <property type="match status" value="1"/>
</dbReference>
<dbReference type="GO" id="GO:0042781">
    <property type="term" value="F:3'-tRNA processing endoribonuclease activity"/>
    <property type="evidence" value="ECO:0007669"/>
    <property type="project" value="TreeGrafter"/>
</dbReference>
<feature type="domain" description="Metallo-beta-lactamase" evidence="1">
    <location>
        <begin position="36"/>
        <end position="229"/>
    </location>
</feature>
<accession>A0A512PAY4</accession>
<dbReference type="RefSeq" id="WP_146952130.1">
    <property type="nucleotide sequence ID" value="NZ_BAABBJ010000009.1"/>
</dbReference>
<protein>
    <submittedName>
        <fullName evidence="2">Metal-dependent hydrolase</fullName>
    </submittedName>
</protein>
<evidence type="ECO:0000259" key="1">
    <source>
        <dbReference type="Pfam" id="PF12706"/>
    </source>
</evidence>
<dbReference type="EMBL" id="BKAL01000003">
    <property type="protein sequence ID" value="GEP68370.1"/>
    <property type="molecule type" value="Genomic_DNA"/>
</dbReference>
<dbReference type="Proteomes" id="UP000321798">
    <property type="component" value="Unassembled WGS sequence"/>
</dbReference>
<dbReference type="AlphaFoldDB" id="A0A512PAY4"/>
<dbReference type="InterPro" id="IPR001279">
    <property type="entry name" value="Metallo-B-lactamas"/>
</dbReference>
<organism evidence="2 3">
    <name type="scientific">Cellulomonas soli</name>
    <dbReference type="NCBI Taxonomy" id="931535"/>
    <lineage>
        <taxon>Bacteria</taxon>
        <taxon>Bacillati</taxon>
        <taxon>Actinomycetota</taxon>
        <taxon>Actinomycetes</taxon>
        <taxon>Micrococcales</taxon>
        <taxon>Cellulomonadaceae</taxon>
        <taxon>Cellulomonas</taxon>
    </lineage>
</organism>
<evidence type="ECO:0000313" key="3">
    <source>
        <dbReference type="Proteomes" id="UP000321798"/>
    </source>
</evidence>
<reference evidence="2 3" key="1">
    <citation type="submission" date="2019-07" db="EMBL/GenBank/DDBJ databases">
        <title>Whole genome shotgun sequence of Cellulomonas soli NBRC 109434.</title>
        <authorList>
            <person name="Hosoyama A."/>
            <person name="Uohara A."/>
            <person name="Ohji S."/>
            <person name="Ichikawa N."/>
        </authorList>
    </citation>
    <scope>NUCLEOTIDE SEQUENCE [LARGE SCALE GENOMIC DNA]</scope>
    <source>
        <strain evidence="2 3">NBRC 109434</strain>
    </source>
</reference>
<dbReference type="CDD" id="cd07716">
    <property type="entry name" value="RNaseZ_short-form-like_MBL-fold"/>
    <property type="match status" value="1"/>
</dbReference>
<dbReference type="SUPFAM" id="SSF56281">
    <property type="entry name" value="Metallo-hydrolase/oxidoreductase"/>
    <property type="match status" value="1"/>
</dbReference>
<dbReference type="OrthoDB" id="9800940at2"/>
<keyword evidence="2" id="KW-0378">Hydrolase</keyword>
<comment type="caution">
    <text evidence="2">The sequence shown here is derived from an EMBL/GenBank/DDBJ whole genome shotgun (WGS) entry which is preliminary data.</text>
</comment>